<dbReference type="InterPro" id="IPR000028">
    <property type="entry name" value="Chloroperoxidase"/>
</dbReference>
<reference evidence="9" key="2">
    <citation type="submission" date="2023-05" db="EMBL/GenBank/DDBJ databases">
        <authorList>
            <consortium name="Lawrence Berkeley National Laboratory"/>
            <person name="Steindorff A."/>
            <person name="Hensen N."/>
            <person name="Bonometti L."/>
            <person name="Westerberg I."/>
            <person name="Brannstrom I.O."/>
            <person name="Guillou S."/>
            <person name="Cros-Aarteil S."/>
            <person name="Calhoun S."/>
            <person name="Haridas S."/>
            <person name="Kuo A."/>
            <person name="Mondo S."/>
            <person name="Pangilinan J."/>
            <person name="Riley R."/>
            <person name="Labutti K."/>
            <person name="Andreopoulos B."/>
            <person name="Lipzen A."/>
            <person name="Chen C."/>
            <person name="Yanf M."/>
            <person name="Daum C."/>
            <person name="Ng V."/>
            <person name="Clum A."/>
            <person name="Ohm R."/>
            <person name="Martin F."/>
            <person name="Silar P."/>
            <person name="Natvig D."/>
            <person name="Lalanne C."/>
            <person name="Gautier V."/>
            <person name="Ament-Velasquez S.L."/>
            <person name="Kruys A."/>
            <person name="Hutchinson M.I."/>
            <person name="Powell A.J."/>
            <person name="Barry K."/>
            <person name="Miller A.N."/>
            <person name="Grigoriev I.V."/>
            <person name="Debuchy R."/>
            <person name="Gladieux P."/>
            <person name="Thoren M.H."/>
            <person name="Johannesson H."/>
        </authorList>
    </citation>
    <scope>NUCLEOTIDE SEQUENCE</scope>
    <source>
        <strain evidence="9">PSN309</strain>
    </source>
</reference>
<keyword evidence="4" id="KW-0479">Metal-binding</keyword>
<keyword evidence="6" id="KW-0408">Iron</keyword>
<evidence type="ECO:0000256" key="6">
    <source>
        <dbReference type="ARBA" id="ARBA00023004"/>
    </source>
</evidence>
<evidence type="ECO:0000256" key="2">
    <source>
        <dbReference type="ARBA" id="ARBA00022559"/>
    </source>
</evidence>
<accession>A0AAN7AKT9</accession>
<reference evidence="9" key="1">
    <citation type="journal article" date="2023" name="Mol. Phylogenet. Evol.">
        <title>Genome-scale phylogeny and comparative genomics of the fungal order Sordariales.</title>
        <authorList>
            <person name="Hensen N."/>
            <person name="Bonometti L."/>
            <person name="Westerberg I."/>
            <person name="Brannstrom I.O."/>
            <person name="Guillou S."/>
            <person name="Cros-Aarteil S."/>
            <person name="Calhoun S."/>
            <person name="Haridas S."/>
            <person name="Kuo A."/>
            <person name="Mondo S."/>
            <person name="Pangilinan J."/>
            <person name="Riley R."/>
            <person name="LaButti K."/>
            <person name="Andreopoulos B."/>
            <person name="Lipzen A."/>
            <person name="Chen C."/>
            <person name="Yan M."/>
            <person name="Daum C."/>
            <person name="Ng V."/>
            <person name="Clum A."/>
            <person name="Steindorff A."/>
            <person name="Ohm R.A."/>
            <person name="Martin F."/>
            <person name="Silar P."/>
            <person name="Natvig D.O."/>
            <person name="Lalanne C."/>
            <person name="Gautier V."/>
            <person name="Ament-Velasquez S.L."/>
            <person name="Kruys A."/>
            <person name="Hutchinson M.I."/>
            <person name="Powell A.J."/>
            <person name="Barry K."/>
            <person name="Miller A.N."/>
            <person name="Grigoriev I.V."/>
            <person name="Debuchy R."/>
            <person name="Gladieux P."/>
            <person name="Hiltunen Thoren M."/>
            <person name="Johannesson H."/>
        </authorList>
    </citation>
    <scope>NUCLEOTIDE SEQUENCE</scope>
    <source>
        <strain evidence="9">PSN309</strain>
    </source>
</reference>
<evidence type="ECO:0000313" key="10">
    <source>
        <dbReference type="Proteomes" id="UP001302126"/>
    </source>
</evidence>
<comment type="cofactor">
    <cofactor evidence="1">
        <name>heme b</name>
        <dbReference type="ChEBI" id="CHEBI:60344"/>
    </cofactor>
</comment>
<evidence type="ECO:0000313" key="9">
    <source>
        <dbReference type="EMBL" id="KAK4189130.1"/>
    </source>
</evidence>
<evidence type="ECO:0000256" key="5">
    <source>
        <dbReference type="ARBA" id="ARBA00023002"/>
    </source>
</evidence>
<keyword evidence="10" id="KW-1185">Reference proteome</keyword>
<dbReference type="Proteomes" id="UP001302126">
    <property type="component" value="Unassembled WGS sequence"/>
</dbReference>
<evidence type="ECO:0000259" key="8">
    <source>
        <dbReference type="PROSITE" id="PS51405"/>
    </source>
</evidence>
<comment type="similarity">
    <text evidence="7">Belongs to the chloroperoxidase family.</text>
</comment>
<evidence type="ECO:0000256" key="4">
    <source>
        <dbReference type="ARBA" id="ARBA00022723"/>
    </source>
</evidence>
<dbReference type="PANTHER" id="PTHR33577">
    <property type="entry name" value="STERIGMATOCYSTIN BIOSYNTHESIS PEROXIDASE STCC-RELATED"/>
    <property type="match status" value="1"/>
</dbReference>
<dbReference type="Pfam" id="PF01328">
    <property type="entry name" value="Peroxidase_2"/>
    <property type="match status" value="1"/>
</dbReference>
<feature type="domain" description="Heme haloperoxidase family profile" evidence="8">
    <location>
        <begin position="37"/>
        <end position="244"/>
    </location>
</feature>
<protein>
    <submittedName>
        <fullName evidence="9">Aromatic peroxygenase</fullName>
    </submittedName>
</protein>
<evidence type="ECO:0000256" key="1">
    <source>
        <dbReference type="ARBA" id="ARBA00001970"/>
    </source>
</evidence>
<dbReference type="AlphaFoldDB" id="A0AAN7AKT9"/>
<name>A0AAN7AKT9_9PEZI</name>
<evidence type="ECO:0000256" key="7">
    <source>
        <dbReference type="ARBA" id="ARBA00025795"/>
    </source>
</evidence>
<keyword evidence="3" id="KW-0349">Heme</keyword>
<dbReference type="GO" id="GO:0046872">
    <property type="term" value="F:metal ion binding"/>
    <property type="evidence" value="ECO:0007669"/>
    <property type="project" value="UniProtKB-KW"/>
</dbReference>
<dbReference type="PANTHER" id="PTHR33577:SF19">
    <property type="entry name" value="HEME HALOPEROXIDASE FAMILY PROFILE DOMAIN-CONTAINING PROTEIN-RELATED"/>
    <property type="match status" value="1"/>
</dbReference>
<dbReference type="PROSITE" id="PS51405">
    <property type="entry name" value="HEME_HALOPEROXIDASE"/>
    <property type="match status" value="1"/>
</dbReference>
<comment type="caution">
    <text evidence="9">The sequence shown here is derived from an EMBL/GenBank/DDBJ whole genome shotgun (WGS) entry which is preliminary data.</text>
</comment>
<proteinExistence type="inferred from homology"/>
<sequence length="254" mass="27844">MASRAVLKVTSVISHVFDGLYNAVKTLTGGNKVKDAADHSFQKPSPADRRSPCPMVNALANHGYLPRDGKDVSLAKLIKGFKEAINLAPDATLLVGIRALQLSSTGSLFTFHLDDLNKHGAIEHDGSLSRKDAFFGDNHTFSPETWAQVSAHFGDREIIPIEVAAEARKARLAKAAEENPDFKLPSDQEGFSYIETSLYLYVFGGLEGNAKTEWVRVLMEQDRLPLEEGFRRSDKLLTISDILTMKAKVQAASS</sequence>
<keyword evidence="5" id="KW-0560">Oxidoreductase</keyword>
<dbReference type="SUPFAM" id="SSF47571">
    <property type="entry name" value="Cloroperoxidase"/>
    <property type="match status" value="1"/>
</dbReference>
<gene>
    <name evidence="9" type="ORF">QBC35DRAFT_167926</name>
</gene>
<organism evidence="9 10">
    <name type="scientific">Podospora australis</name>
    <dbReference type="NCBI Taxonomy" id="1536484"/>
    <lineage>
        <taxon>Eukaryota</taxon>
        <taxon>Fungi</taxon>
        <taxon>Dikarya</taxon>
        <taxon>Ascomycota</taxon>
        <taxon>Pezizomycotina</taxon>
        <taxon>Sordariomycetes</taxon>
        <taxon>Sordariomycetidae</taxon>
        <taxon>Sordariales</taxon>
        <taxon>Podosporaceae</taxon>
        <taxon>Podospora</taxon>
    </lineage>
</organism>
<dbReference type="InterPro" id="IPR036851">
    <property type="entry name" value="Chloroperoxidase-like_sf"/>
</dbReference>
<keyword evidence="2" id="KW-0575">Peroxidase</keyword>
<dbReference type="EMBL" id="MU864379">
    <property type="protein sequence ID" value="KAK4189130.1"/>
    <property type="molecule type" value="Genomic_DNA"/>
</dbReference>
<dbReference type="GO" id="GO:0004601">
    <property type="term" value="F:peroxidase activity"/>
    <property type="evidence" value="ECO:0007669"/>
    <property type="project" value="UniProtKB-KW"/>
</dbReference>
<dbReference type="Gene3D" id="1.10.489.10">
    <property type="entry name" value="Chloroperoxidase-like"/>
    <property type="match status" value="1"/>
</dbReference>
<evidence type="ECO:0000256" key="3">
    <source>
        <dbReference type="ARBA" id="ARBA00022617"/>
    </source>
</evidence>